<proteinExistence type="predicted"/>
<dbReference type="AlphaFoldDB" id="A0AA46YAF5"/>
<keyword evidence="5" id="KW-1185">Reference proteome</keyword>
<protein>
    <recommendedName>
        <fullName evidence="6">YXWGXW repeat-containing protein</fullName>
    </recommendedName>
</protein>
<gene>
    <name evidence="2" type="ORF">NB700_000843</name>
    <name evidence="3" type="ORF">NG824_06295</name>
</gene>
<dbReference type="EMBL" id="CP099534">
    <property type="protein sequence ID" value="UYK90028.1"/>
    <property type="molecule type" value="Genomic_DNA"/>
</dbReference>
<evidence type="ECO:0000256" key="1">
    <source>
        <dbReference type="SAM" id="SignalP"/>
    </source>
</evidence>
<dbReference type="InterPro" id="IPR024447">
    <property type="entry name" value="YXWGXW_rpt"/>
</dbReference>
<dbReference type="Proteomes" id="UP001320843">
    <property type="component" value="Unassembled WGS sequence"/>
</dbReference>
<evidence type="ECO:0000313" key="2">
    <source>
        <dbReference type="EMBL" id="MCW0398287.1"/>
    </source>
</evidence>
<feature type="signal peptide" evidence="1">
    <location>
        <begin position="1"/>
        <end position="27"/>
    </location>
</feature>
<organism evidence="3 4">
    <name type="scientific">Xanthomonas sacchari</name>
    <dbReference type="NCBI Taxonomy" id="56458"/>
    <lineage>
        <taxon>Bacteria</taxon>
        <taxon>Pseudomonadati</taxon>
        <taxon>Pseudomonadota</taxon>
        <taxon>Gammaproteobacteria</taxon>
        <taxon>Lysobacterales</taxon>
        <taxon>Lysobacteraceae</taxon>
        <taxon>Xanthomonas</taxon>
    </lineage>
</organism>
<sequence length="105" mass="11936">MFARPLLLATLLGGALAGAMAAAPAQAREVVELSVRTAPPPPRVERVVVRPGYVWMPGYWQWNGRHHVWVAGRYVVERPGYVYVGPRWEHYGPAYRFHAGYWARH</sequence>
<dbReference type="RefSeq" id="WP_226978689.1">
    <property type="nucleotide sequence ID" value="NZ_CP099530.1"/>
</dbReference>
<evidence type="ECO:0000313" key="3">
    <source>
        <dbReference type="EMBL" id="UYK90028.1"/>
    </source>
</evidence>
<keyword evidence="1" id="KW-0732">Signal</keyword>
<evidence type="ECO:0000313" key="5">
    <source>
        <dbReference type="Proteomes" id="UP001320843"/>
    </source>
</evidence>
<reference evidence="3 5" key="1">
    <citation type="submission" date="2022-06" db="EMBL/GenBank/DDBJ databases">
        <title>Dynamics of rice microbiomes reveals core vertical transmitted seed endophytes.</title>
        <authorList>
            <person name="Liao K."/>
            <person name="Zhang X."/>
        </authorList>
    </citation>
    <scope>NUCLEOTIDE SEQUENCE</scope>
    <source>
        <strain evidence="3">JR3-14</strain>
        <strain evidence="2 5">YT10-10-1</strain>
    </source>
</reference>
<dbReference type="Pfam" id="PF12779">
    <property type="entry name" value="WXXGXW"/>
    <property type="match status" value="1"/>
</dbReference>
<evidence type="ECO:0008006" key="6">
    <source>
        <dbReference type="Google" id="ProtNLM"/>
    </source>
</evidence>
<feature type="chain" id="PRO_5041338528" description="YXWGXW repeat-containing protein" evidence="1">
    <location>
        <begin position="28"/>
        <end position="105"/>
    </location>
</feature>
<evidence type="ECO:0000313" key="4">
    <source>
        <dbReference type="Proteomes" id="UP001164392"/>
    </source>
</evidence>
<name>A0AA46YAF5_9XANT</name>
<dbReference type="Proteomes" id="UP001164392">
    <property type="component" value="Chromosome"/>
</dbReference>
<accession>A0AA46YAF5</accession>
<dbReference type="EMBL" id="JANFWR010000004">
    <property type="protein sequence ID" value="MCW0398287.1"/>
    <property type="molecule type" value="Genomic_DNA"/>
</dbReference>